<dbReference type="InterPro" id="IPR037473">
    <property type="entry name" value="Lcp-like"/>
</dbReference>
<dbReference type="PANTHER" id="PTHR37539">
    <property type="entry name" value="SECRETED PROTEIN-RELATED"/>
    <property type="match status" value="1"/>
</dbReference>
<reference evidence="1 2" key="1">
    <citation type="journal article" date="2015" name="Mol. Plant Microbe Interact.">
        <title>Genome, transcriptome, and functional analyses of Penicillium expansum provide new insights into secondary metabolism and pathogenicity.</title>
        <authorList>
            <person name="Ballester A.R."/>
            <person name="Marcet-Houben M."/>
            <person name="Levin E."/>
            <person name="Sela N."/>
            <person name="Selma-Lazaro C."/>
            <person name="Carmona L."/>
            <person name="Wisniewski M."/>
            <person name="Droby S."/>
            <person name="Gonzalez-Candelas L."/>
            <person name="Gabaldon T."/>
        </authorList>
    </citation>
    <scope>NUCLEOTIDE SEQUENCE [LARGE SCALE GENOMIC DNA]</scope>
    <source>
        <strain evidence="1 2">PHI-1</strain>
    </source>
</reference>
<proteinExistence type="predicted"/>
<dbReference type="OrthoDB" id="6361347at2759"/>
<dbReference type="PhylomeDB" id="A0A0A2KQB9"/>
<dbReference type="STRING" id="40296.A0A0A2KQB9"/>
<dbReference type="HOGENOM" id="CLU_1283645_0_0_1"/>
<protein>
    <submittedName>
        <fullName evidence="1">Uncharacterized protein</fullName>
    </submittedName>
</protein>
<sequence>MAFEKPLSNNKRCIRGYEFQWTENHLTAEQLMPLRRQADDLGLAVVERLLAIVAAEKREKGGATRPDLYTVLQENYSNDTILRQFWEEIHSAPDWVDWEEIERGQAFLYRYLAPNITGIVLQGCLGENATTTGTAEVFIRTGGFNVPVLPKRFLETFQWHIQATQSLKSIQPGGDGHISTVRVRLLHAMVRHRILKIVEQNPEYYDFEEYGTPAE</sequence>
<name>A0A0A2KQB9_PENIT</name>
<dbReference type="AlphaFoldDB" id="A0A0A2KQB9"/>
<evidence type="ECO:0000313" key="2">
    <source>
        <dbReference type="Proteomes" id="UP000030104"/>
    </source>
</evidence>
<comment type="caution">
    <text evidence="1">The sequence shown here is derived from an EMBL/GenBank/DDBJ whole genome shotgun (WGS) entry which is preliminary data.</text>
</comment>
<evidence type="ECO:0000313" key="1">
    <source>
        <dbReference type="EMBL" id="KGO69974.1"/>
    </source>
</evidence>
<dbReference type="Proteomes" id="UP000030104">
    <property type="component" value="Unassembled WGS sequence"/>
</dbReference>
<organism evidence="1 2">
    <name type="scientific">Penicillium italicum</name>
    <name type="common">Blue mold</name>
    <dbReference type="NCBI Taxonomy" id="40296"/>
    <lineage>
        <taxon>Eukaryota</taxon>
        <taxon>Fungi</taxon>
        <taxon>Dikarya</taxon>
        <taxon>Ascomycota</taxon>
        <taxon>Pezizomycotina</taxon>
        <taxon>Eurotiomycetes</taxon>
        <taxon>Eurotiomycetidae</taxon>
        <taxon>Eurotiales</taxon>
        <taxon>Aspergillaceae</taxon>
        <taxon>Penicillium</taxon>
    </lineage>
</organism>
<dbReference type="PANTHER" id="PTHR37539:SF1">
    <property type="entry name" value="ER-BOUND OXYGENASE MPAB_MPAB'_RUBBER OXYGENASE CATALYTIC DOMAIN-CONTAINING PROTEIN"/>
    <property type="match status" value="1"/>
</dbReference>
<accession>A0A0A2KQB9</accession>
<keyword evidence="2" id="KW-1185">Reference proteome</keyword>
<gene>
    <name evidence="1" type="ORF">PITC_038140</name>
</gene>
<dbReference type="EMBL" id="JQGA01001099">
    <property type="protein sequence ID" value="KGO69974.1"/>
    <property type="molecule type" value="Genomic_DNA"/>
</dbReference>